<dbReference type="SUPFAM" id="SSF88697">
    <property type="entry name" value="PUA domain-like"/>
    <property type="match status" value="1"/>
</dbReference>
<dbReference type="AlphaFoldDB" id="A0A6A5WDX3"/>
<reference evidence="1" key="1">
    <citation type="journal article" date="2020" name="Stud. Mycol.">
        <title>101 Dothideomycetes genomes: a test case for predicting lifestyles and emergence of pathogens.</title>
        <authorList>
            <person name="Haridas S."/>
            <person name="Albert R."/>
            <person name="Binder M."/>
            <person name="Bloem J."/>
            <person name="Labutti K."/>
            <person name="Salamov A."/>
            <person name="Andreopoulos B."/>
            <person name="Baker S."/>
            <person name="Barry K."/>
            <person name="Bills G."/>
            <person name="Bluhm B."/>
            <person name="Cannon C."/>
            <person name="Castanera R."/>
            <person name="Culley D."/>
            <person name="Daum C."/>
            <person name="Ezra D."/>
            <person name="Gonzalez J."/>
            <person name="Henrissat B."/>
            <person name="Kuo A."/>
            <person name="Liang C."/>
            <person name="Lipzen A."/>
            <person name="Lutzoni F."/>
            <person name="Magnuson J."/>
            <person name="Mondo S."/>
            <person name="Nolan M."/>
            <person name="Ohm R."/>
            <person name="Pangilinan J."/>
            <person name="Park H.-J."/>
            <person name="Ramirez L."/>
            <person name="Alfaro M."/>
            <person name="Sun H."/>
            <person name="Tritt A."/>
            <person name="Yoshinaga Y."/>
            <person name="Zwiers L.-H."/>
            <person name="Turgeon B."/>
            <person name="Goodwin S."/>
            <person name="Spatafora J."/>
            <person name="Crous P."/>
            <person name="Grigoriev I."/>
        </authorList>
    </citation>
    <scope>NUCLEOTIDE SEQUENCE</scope>
    <source>
        <strain evidence="1">CBS 123094</strain>
    </source>
</reference>
<keyword evidence="2" id="KW-1185">Reference proteome</keyword>
<proteinExistence type="predicted"/>
<evidence type="ECO:0000313" key="2">
    <source>
        <dbReference type="Proteomes" id="UP000799779"/>
    </source>
</evidence>
<gene>
    <name evidence="1" type="ORF">P154DRAFT_249426</name>
</gene>
<organism evidence="1 2">
    <name type="scientific">Amniculicola lignicola CBS 123094</name>
    <dbReference type="NCBI Taxonomy" id="1392246"/>
    <lineage>
        <taxon>Eukaryota</taxon>
        <taxon>Fungi</taxon>
        <taxon>Dikarya</taxon>
        <taxon>Ascomycota</taxon>
        <taxon>Pezizomycotina</taxon>
        <taxon>Dothideomycetes</taxon>
        <taxon>Pleosporomycetidae</taxon>
        <taxon>Pleosporales</taxon>
        <taxon>Amniculicolaceae</taxon>
        <taxon>Amniculicola</taxon>
    </lineage>
</organism>
<dbReference type="InterPro" id="IPR015947">
    <property type="entry name" value="PUA-like_sf"/>
</dbReference>
<accession>A0A6A5WDX3</accession>
<dbReference type="EMBL" id="ML977604">
    <property type="protein sequence ID" value="KAF1998341.1"/>
    <property type="molecule type" value="Genomic_DNA"/>
</dbReference>
<dbReference type="Gene3D" id="2.30.280.10">
    <property type="entry name" value="SRA-YDG"/>
    <property type="match status" value="1"/>
</dbReference>
<dbReference type="OrthoDB" id="3244603at2759"/>
<sequence length="261" mass="29350">MYEQGSSPSVDLSRTRLRQLAHWIRDDIDPVVAQEGHDKLRPDDVIALHEFFQALRYSNTVTTLDLRATGIHRAVMDVAGLATRWPGRLVNECDQLLDVWTARFGPLGELYPFIYDRGGRLEGIASPLQHSKDALLKRWRETYPEKIATKKSRRHGSLGFKAGHWWLNPLFAHHAGIIDLESTDGGVCCDDHGAYAVLLKDTGEVEASAENSLTYCCAHSDRGRFRLTAATPKSRQPIRILRSHNLNSIWGPKAGVRYEGL</sequence>
<dbReference type="InterPro" id="IPR036987">
    <property type="entry name" value="SRA-YDG_sf"/>
</dbReference>
<dbReference type="Proteomes" id="UP000799779">
    <property type="component" value="Unassembled WGS sequence"/>
</dbReference>
<name>A0A6A5WDX3_9PLEO</name>
<protein>
    <submittedName>
        <fullName evidence="1">Uncharacterized protein</fullName>
    </submittedName>
</protein>
<evidence type="ECO:0000313" key="1">
    <source>
        <dbReference type="EMBL" id="KAF1998341.1"/>
    </source>
</evidence>